<comment type="caution">
    <text evidence="1">The sequence shown here is derived from an EMBL/GenBank/DDBJ whole genome shotgun (WGS) entry which is preliminary data.</text>
</comment>
<reference evidence="1" key="1">
    <citation type="submission" date="2022-04" db="EMBL/GenBank/DDBJ databases">
        <title>Genome of the entomopathogenic fungus Entomophthora muscae.</title>
        <authorList>
            <person name="Elya C."/>
            <person name="Lovett B.R."/>
            <person name="Lee E."/>
            <person name="Macias A.M."/>
            <person name="Hajek A.E."/>
            <person name="De Bivort B.L."/>
            <person name="Kasson M.T."/>
            <person name="De Fine Licht H.H."/>
            <person name="Stajich J.E."/>
        </authorList>
    </citation>
    <scope>NUCLEOTIDE SEQUENCE</scope>
    <source>
        <strain evidence="1">Berkeley</strain>
    </source>
</reference>
<protein>
    <submittedName>
        <fullName evidence="1">Retrotransposon-like protein 1</fullName>
        <ecNumber evidence="1">2.7.1.147</ecNumber>
    </submittedName>
</protein>
<accession>A0ACC2TPL3</accession>
<evidence type="ECO:0000313" key="1">
    <source>
        <dbReference type="EMBL" id="KAJ9076440.1"/>
    </source>
</evidence>
<sequence>MFCHSLNSASADKDAWEPAPPSLEKVFALAHKLGAKPAYLPKQGVFATLLVTKMAPPTKLAKPPKTASINVMCHPAQTPNWPTNSGSLPKFAALAEIPDVTSSNPSGTILALQNKEDLSYFLFNATFYTKFQKAKTTVLVDTGAGRNFMDLGLAQSLGLLLLPQTPVDASKVPVLCYPLFKPLSYCTGNHVFVSKFSAIEDLLYPVIVGMEWWRRHLVQIDVLSNKLHFLLDGAPGFLLLLLPGEDPPKSCLSLKALPDTPPPFVLPGILALYKDAFEVTLSNALPPLLP</sequence>
<keyword evidence="1" id="KW-0808">Transferase</keyword>
<proteinExistence type="predicted"/>
<evidence type="ECO:0000313" key="2">
    <source>
        <dbReference type="Proteomes" id="UP001165960"/>
    </source>
</evidence>
<organism evidence="1 2">
    <name type="scientific">Entomophthora muscae</name>
    <dbReference type="NCBI Taxonomy" id="34485"/>
    <lineage>
        <taxon>Eukaryota</taxon>
        <taxon>Fungi</taxon>
        <taxon>Fungi incertae sedis</taxon>
        <taxon>Zoopagomycota</taxon>
        <taxon>Entomophthoromycotina</taxon>
        <taxon>Entomophthoromycetes</taxon>
        <taxon>Entomophthorales</taxon>
        <taxon>Entomophthoraceae</taxon>
        <taxon>Entomophthora</taxon>
    </lineage>
</organism>
<dbReference type="EMBL" id="QTSX02002281">
    <property type="protein sequence ID" value="KAJ9076440.1"/>
    <property type="molecule type" value="Genomic_DNA"/>
</dbReference>
<keyword evidence="2" id="KW-1185">Reference proteome</keyword>
<gene>
    <name evidence="1" type="primary">RTL1_14</name>
    <name evidence="1" type="ORF">DSO57_1026196</name>
</gene>
<dbReference type="EC" id="2.7.1.147" evidence="1"/>
<dbReference type="Proteomes" id="UP001165960">
    <property type="component" value="Unassembled WGS sequence"/>
</dbReference>
<name>A0ACC2TPL3_9FUNG</name>